<protein>
    <submittedName>
        <fullName evidence="1">Histidine phosphatase family protein</fullName>
    </submittedName>
</protein>
<dbReference type="SUPFAM" id="SSF53254">
    <property type="entry name" value="Phosphoglycerate mutase-like"/>
    <property type="match status" value="1"/>
</dbReference>
<name>A0ABN3A560_9ACTN</name>
<sequence length="200" mass="21251">MSSLQCAARVLVARHGEAEYETDLCNDHGGSLTLLGRKQARELGASLLGERVARVWTSSMSRAVQTAEIAAGVLGADVVVREDLREYGVGNLAGTARHEKAYFERVFRDWVEGDDDAAIDGGERVSAVVARVEGVLREIADEHRGETALVVSHGGAILATLPQLAGLPRHRGLGVTLPNCGVIGLAADSDGWQVTRWDGA</sequence>
<accession>A0ABN3A560</accession>
<dbReference type="CDD" id="cd07067">
    <property type="entry name" value="HP_PGM_like"/>
    <property type="match status" value="1"/>
</dbReference>
<keyword evidence="2" id="KW-1185">Reference proteome</keyword>
<dbReference type="InterPro" id="IPR029033">
    <property type="entry name" value="His_PPase_superfam"/>
</dbReference>
<comment type="caution">
    <text evidence="1">The sequence shown here is derived from an EMBL/GenBank/DDBJ whole genome shotgun (WGS) entry which is preliminary data.</text>
</comment>
<dbReference type="InterPro" id="IPR013078">
    <property type="entry name" value="His_Pase_superF_clade-1"/>
</dbReference>
<dbReference type="Gene3D" id="3.40.50.1240">
    <property type="entry name" value="Phosphoglycerate mutase-like"/>
    <property type="match status" value="1"/>
</dbReference>
<evidence type="ECO:0000313" key="1">
    <source>
        <dbReference type="EMBL" id="GAA2154155.1"/>
    </source>
</evidence>
<dbReference type="RefSeq" id="WP_344156569.1">
    <property type="nucleotide sequence ID" value="NZ_BAAAQR010000015.1"/>
</dbReference>
<proteinExistence type="predicted"/>
<dbReference type="EMBL" id="BAAAQR010000015">
    <property type="protein sequence ID" value="GAA2154155.1"/>
    <property type="molecule type" value="Genomic_DNA"/>
</dbReference>
<reference evidence="1 2" key="1">
    <citation type="journal article" date="2019" name="Int. J. Syst. Evol. Microbiol.">
        <title>The Global Catalogue of Microorganisms (GCM) 10K type strain sequencing project: providing services to taxonomists for standard genome sequencing and annotation.</title>
        <authorList>
            <consortium name="The Broad Institute Genomics Platform"/>
            <consortium name="The Broad Institute Genome Sequencing Center for Infectious Disease"/>
            <person name="Wu L."/>
            <person name="Ma J."/>
        </authorList>
    </citation>
    <scope>NUCLEOTIDE SEQUENCE [LARGE SCALE GENOMIC DNA]</scope>
    <source>
        <strain evidence="1 2">JCM 16022</strain>
    </source>
</reference>
<organism evidence="1 2">
    <name type="scientific">Nocardioides koreensis</name>
    <dbReference type="NCBI Taxonomy" id="433651"/>
    <lineage>
        <taxon>Bacteria</taxon>
        <taxon>Bacillati</taxon>
        <taxon>Actinomycetota</taxon>
        <taxon>Actinomycetes</taxon>
        <taxon>Propionibacteriales</taxon>
        <taxon>Nocardioidaceae</taxon>
        <taxon>Nocardioides</taxon>
    </lineage>
</organism>
<dbReference type="Proteomes" id="UP001501771">
    <property type="component" value="Unassembled WGS sequence"/>
</dbReference>
<dbReference type="PANTHER" id="PTHR48100:SF1">
    <property type="entry name" value="HISTIDINE PHOSPHATASE FAMILY PROTEIN-RELATED"/>
    <property type="match status" value="1"/>
</dbReference>
<gene>
    <name evidence="1" type="ORF">GCM10009844_39560</name>
</gene>
<evidence type="ECO:0000313" key="2">
    <source>
        <dbReference type="Proteomes" id="UP001501771"/>
    </source>
</evidence>
<dbReference type="PANTHER" id="PTHR48100">
    <property type="entry name" value="BROAD-SPECIFICITY PHOSPHATASE YOR283W-RELATED"/>
    <property type="match status" value="1"/>
</dbReference>
<dbReference type="SMART" id="SM00855">
    <property type="entry name" value="PGAM"/>
    <property type="match status" value="1"/>
</dbReference>
<dbReference type="InterPro" id="IPR050275">
    <property type="entry name" value="PGM_Phosphatase"/>
</dbReference>
<dbReference type="Pfam" id="PF00300">
    <property type="entry name" value="His_Phos_1"/>
    <property type="match status" value="1"/>
</dbReference>